<dbReference type="InterPro" id="IPR057678">
    <property type="entry name" value="DUF7918"/>
</dbReference>
<dbReference type="AlphaFoldDB" id="A0A1E1JW73"/>
<evidence type="ECO:0000259" key="2">
    <source>
        <dbReference type="Pfam" id="PF25534"/>
    </source>
</evidence>
<name>A0A1E1JW73_9HELO</name>
<evidence type="ECO:0000313" key="4">
    <source>
        <dbReference type="Proteomes" id="UP000178912"/>
    </source>
</evidence>
<feature type="compositionally biased region" description="Low complexity" evidence="1">
    <location>
        <begin position="634"/>
        <end position="646"/>
    </location>
</feature>
<dbReference type="Proteomes" id="UP000178912">
    <property type="component" value="Unassembled WGS sequence"/>
</dbReference>
<feature type="compositionally biased region" description="Polar residues" evidence="1">
    <location>
        <begin position="552"/>
        <end position="566"/>
    </location>
</feature>
<evidence type="ECO:0000313" key="3">
    <source>
        <dbReference type="EMBL" id="CZS90059.1"/>
    </source>
</evidence>
<dbReference type="OrthoDB" id="436496at2759"/>
<organism evidence="3 4">
    <name type="scientific">Rhynchosporium agropyri</name>
    <dbReference type="NCBI Taxonomy" id="914238"/>
    <lineage>
        <taxon>Eukaryota</taxon>
        <taxon>Fungi</taxon>
        <taxon>Dikarya</taxon>
        <taxon>Ascomycota</taxon>
        <taxon>Pezizomycotina</taxon>
        <taxon>Leotiomycetes</taxon>
        <taxon>Helotiales</taxon>
        <taxon>Ploettnerulaceae</taxon>
        <taxon>Rhynchosporium</taxon>
    </lineage>
</organism>
<proteinExistence type="predicted"/>
<feature type="compositionally biased region" description="Polar residues" evidence="1">
    <location>
        <begin position="385"/>
        <end position="408"/>
    </location>
</feature>
<feature type="region of interest" description="Disordered" evidence="1">
    <location>
        <begin position="364"/>
        <end position="408"/>
    </location>
</feature>
<accession>A0A1E1JW73</accession>
<feature type="compositionally biased region" description="Low complexity" evidence="1">
    <location>
        <begin position="446"/>
        <end position="456"/>
    </location>
</feature>
<dbReference type="Pfam" id="PF25534">
    <property type="entry name" value="DUF7918"/>
    <property type="match status" value="1"/>
</dbReference>
<keyword evidence="4" id="KW-1185">Reference proteome</keyword>
<feature type="domain" description="DUF7918" evidence="2">
    <location>
        <begin position="67"/>
        <end position="257"/>
    </location>
</feature>
<feature type="region of interest" description="Disordered" evidence="1">
    <location>
        <begin position="446"/>
        <end position="484"/>
    </location>
</feature>
<feature type="region of interest" description="Disordered" evidence="1">
    <location>
        <begin position="508"/>
        <end position="684"/>
    </location>
</feature>
<evidence type="ECO:0000256" key="1">
    <source>
        <dbReference type="SAM" id="MobiDB-lite"/>
    </source>
</evidence>
<gene>
    <name evidence="3" type="ORF">RAG0_01193</name>
</gene>
<feature type="compositionally biased region" description="Basic and acidic residues" evidence="1">
    <location>
        <begin position="651"/>
        <end position="665"/>
    </location>
</feature>
<protein>
    <recommendedName>
        <fullName evidence="2">DUF7918 domain-containing protein</fullName>
    </recommendedName>
</protein>
<sequence length="684" mass="77004">MPTHRGIKISVVSQLELKLHPEFPHPESSQFTYRSPDLRKGATKFTDWTPPSASSDSKADRLLGRQSVVSVYIPSMPATRFWIRYNIVEAASTHSDWFYFKLFMNGRLITSWGTNAKTKPSGQVMRGLFEPSGRWNYKHDGTVYHNMGTEARPFIFGYEEEDLSAANDGGLIEVMVFRARGRKRRLQKPMEFKDQEAYGIMQADMRYRMPSGGLLDRPQEAKFYDWHLKDPKDSPFATFKFHYRSWDSLKNLQLIPHNHPRTLLPASPSVLSLNGASQDLHSKLEEDTDEEEIIAHVKRSMSSMILNDDPWLTSIFDDSPVRATSNRNSGSSFVVPPEVSPLFSRRPSTKELPTSRFSTAVIDKPASPQNSWKGYLDRPLPEVPSRNNSLRRQQNYEPSGHIRNSSGISHAPSIAASLLPYLDRDSASPEPIIGIAEVVEVSPTIPFSSPIRSSPSPEEPSTKPTRTQRRQGIAFPPPDTLFSMTNITVRKTRQSPLKRLSIQQSQDLDFYSPSPSHSPCPAPSRSKIQPPSFDTLPSENDGYQAENENENDQPTLDTSQNTTAISESEWMCRTPSPVKASGLPRFGSLQKLWSPGLDNKRSSRETTGTSASVMGMGMEVIQEQKTENENVFLSSRSVRSRSGSSGPMKNRTRDCYDGSKRPEEHVPDEDDVFGNEDMKQGNWI</sequence>
<reference evidence="4" key="1">
    <citation type="submission" date="2016-03" db="EMBL/GenBank/DDBJ databases">
        <authorList>
            <person name="Guldener U."/>
        </authorList>
    </citation>
    <scope>NUCLEOTIDE SEQUENCE [LARGE SCALE GENOMIC DNA]</scope>
    <source>
        <strain evidence="4">04CH-RAC-A.6.1</strain>
    </source>
</reference>
<dbReference type="EMBL" id="FJUX01000004">
    <property type="protein sequence ID" value="CZS90059.1"/>
    <property type="molecule type" value="Genomic_DNA"/>
</dbReference>